<accession>A0A1R2CES0</accession>
<dbReference type="PANTHER" id="PTHR43963:SF6">
    <property type="entry name" value="CHAIN DEHYDROGENASE FAMILY PROTEIN, PUTATIVE (AFU_ORTHOLOGUE AFUA_3G15350)-RELATED"/>
    <property type="match status" value="1"/>
</dbReference>
<dbReference type="GO" id="GO:0016491">
    <property type="term" value="F:oxidoreductase activity"/>
    <property type="evidence" value="ECO:0007669"/>
    <property type="project" value="UniProtKB-KW"/>
</dbReference>
<organism evidence="5 6">
    <name type="scientific">Stentor coeruleus</name>
    <dbReference type="NCBI Taxonomy" id="5963"/>
    <lineage>
        <taxon>Eukaryota</taxon>
        <taxon>Sar</taxon>
        <taxon>Alveolata</taxon>
        <taxon>Ciliophora</taxon>
        <taxon>Postciliodesmatophora</taxon>
        <taxon>Heterotrichea</taxon>
        <taxon>Heterotrichida</taxon>
        <taxon>Stentoridae</taxon>
        <taxon>Stentor</taxon>
    </lineage>
</organism>
<protein>
    <recommendedName>
        <fullName evidence="7">Carbonyl reductase [NADPH] 1</fullName>
    </recommendedName>
</protein>
<dbReference type="AlphaFoldDB" id="A0A1R2CES0"/>
<name>A0A1R2CES0_9CILI</name>
<dbReference type="SUPFAM" id="SSF51735">
    <property type="entry name" value="NAD(P)-binding Rossmann-fold domains"/>
    <property type="match status" value="1"/>
</dbReference>
<dbReference type="InterPro" id="IPR036291">
    <property type="entry name" value="NAD(P)-bd_dom_sf"/>
</dbReference>
<keyword evidence="2" id="KW-0521">NADP</keyword>
<dbReference type="PANTHER" id="PTHR43963">
    <property type="entry name" value="CARBONYL REDUCTASE 1-RELATED"/>
    <property type="match status" value="1"/>
</dbReference>
<dbReference type="PRINTS" id="PR00080">
    <property type="entry name" value="SDRFAMILY"/>
</dbReference>
<dbReference type="EMBL" id="MPUH01000176">
    <property type="protein sequence ID" value="OMJ87455.1"/>
    <property type="molecule type" value="Genomic_DNA"/>
</dbReference>
<evidence type="ECO:0008006" key="7">
    <source>
        <dbReference type="Google" id="ProtNLM"/>
    </source>
</evidence>
<dbReference type="PRINTS" id="PR00081">
    <property type="entry name" value="GDHRDH"/>
</dbReference>
<reference evidence="5 6" key="1">
    <citation type="submission" date="2016-11" db="EMBL/GenBank/DDBJ databases">
        <title>The macronuclear genome of Stentor coeruleus: a giant cell with tiny introns.</title>
        <authorList>
            <person name="Slabodnick M."/>
            <person name="Ruby J.G."/>
            <person name="Reiff S.B."/>
            <person name="Swart E.C."/>
            <person name="Gosai S."/>
            <person name="Prabakaran S."/>
            <person name="Witkowska E."/>
            <person name="Larue G.E."/>
            <person name="Fisher S."/>
            <person name="Freeman R.M."/>
            <person name="Gunawardena J."/>
            <person name="Chu W."/>
            <person name="Stover N.A."/>
            <person name="Gregory B.D."/>
            <person name="Nowacki M."/>
            <person name="Derisi J."/>
            <person name="Roy S.W."/>
            <person name="Marshall W.F."/>
            <person name="Sood P."/>
        </authorList>
    </citation>
    <scope>NUCLEOTIDE SEQUENCE [LARGE SCALE GENOMIC DNA]</scope>
    <source>
        <strain evidence="5">WM001</strain>
    </source>
</reference>
<dbReference type="OrthoDB" id="10262319at2759"/>
<keyword evidence="3" id="KW-0560">Oxidoreductase</keyword>
<evidence type="ECO:0000256" key="2">
    <source>
        <dbReference type="ARBA" id="ARBA00022857"/>
    </source>
</evidence>
<evidence type="ECO:0000313" key="6">
    <source>
        <dbReference type="Proteomes" id="UP000187209"/>
    </source>
</evidence>
<dbReference type="InterPro" id="IPR002347">
    <property type="entry name" value="SDR_fam"/>
</dbReference>
<evidence type="ECO:0000256" key="4">
    <source>
        <dbReference type="RuleBase" id="RU000363"/>
    </source>
</evidence>
<comment type="caution">
    <text evidence="5">The sequence shown here is derived from an EMBL/GenBank/DDBJ whole genome shotgun (WGS) entry which is preliminary data.</text>
</comment>
<sequence length="271" mass="29777">MSKVVLITGSNKGIGFGTAKALLEQAPEFKTIILTARDSSLGESARQALGHLDRTDFIKLDVVSKSDIQAAASFVQSKYGHLDVLVNNAGFLIKGESFNLEIVQRTFATNFYGLKDMCEAFLPIMSPNGHIVNISSKLGLTSTLNNPELASRFLDPNLTEEGVLALAEEFTKYVGEGTWTEHGWPTSEFAVYGISKSLVNSYSRVLHRDLKARGVNIRVNSVHPGWVRTDMGGPEADLSLEEGCVAPVQVIRDESDVSGKFWRDGNHFEYY</sequence>
<dbReference type="Proteomes" id="UP000187209">
    <property type="component" value="Unassembled WGS sequence"/>
</dbReference>
<evidence type="ECO:0000256" key="1">
    <source>
        <dbReference type="ARBA" id="ARBA00006484"/>
    </source>
</evidence>
<comment type="similarity">
    <text evidence="1 4">Belongs to the short-chain dehydrogenases/reductases (SDR) family.</text>
</comment>
<proteinExistence type="inferred from homology"/>
<dbReference type="Gene3D" id="3.40.50.720">
    <property type="entry name" value="NAD(P)-binding Rossmann-like Domain"/>
    <property type="match status" value="1"/>
</dbReference>
<keyword evidence="6" id="KW-1185">Reference proteome</keyword>
<gene>
    <name evidence="5" type="ORF">SteCoe_10785</name>
</gene>
<evidence type="ECO:0000256" key="3">
    <source>
        <dbReference type="ARBA" id="ARBA00023002"/>
    </source>
</evidence>
<dbReference type="Pfam" id="PF13561">
    <property type="entry name" value="adh_short_C2"/>
    <property type="match status" value="1"/>
</dbReference>
<evidence type="ECO:0000313" key="5">
    <source>
        <dbReference type="EMBL" id="OMJ87455.1"/>
    </source>
</evidence>
<dbReference type="Pfam" id="PF00106">
    <property type="entry name" value="adh_short"/>
    <property type="match status" value="1"/>
</dbReference>